<dbReference type="Proteomes" id="UP000256257">
    <property type="component" value="Unassembled WGS sequence"/>
</dbReference>
<dbReference type="EMBL" id="QNVV01000003">
    <property type="protein sequence ID" value="REC49166.1"/>
    <property type="molecule type" value="Genomic_DNA"/>
</dbReference>
<reference evidence="1 2" key="1">
    <citation type="submission" date="2018-06" db="EMBL/GenBank/DDBJ databases">
        <title>Novel Chryseobacterium species.</title>
        <authorList>
            <person name="Newman J."/>
            <person name="Hugo C."/>
            <person name="Oosthuizen L."/>
            <person name="Charimba G."/>
        </authorList>
    </citation>
    <scope>NUCLEOTIDE SEQUENCE [LARGE SCALE GENOMIC DNA]</scope>
    <source>
        <strain evidence="1 2">7_F195</strain>
    </source>
</reference>
<sequence>MKIFLRSFLAIGCLILIVSCSSDEEIGKEEVPLKFIRTIDNKSGYTEKWIYNDKNNVVKIVSSNDKTSTFEYDNNGELVKADTYFTSEPNLKSEEFRLEYLPGKIIVNVKKYFSGKNITERKEHILDNKGRPTKSIESDGFKKIYTLSNGNVSSVFYANKNDVGSVIGEYLYDDKRNLYSNYPIGFRLIRGDEFINENNVIWSKNYNYQESINNEYDKDGYLTKDHRYYYTY</sequence>
<dbReference type="Gene3D" id="2.180.10.10">
    <property type="entry name" value="RHS repeat-associated core"/>
    <property type="match status" value="1"/>
</dbReference>
<comment type="caution">
    <text evidence="1">The sequence shown here is derived from an EMBL/GenBank/DDBJ whole genome shotgun (WGS) entry which is preliminary data.</text>
</comment>
<keyword evidence="2" id="KW-1185">Reference proteome</keyword>
<dbReference type="OrthoDB" id="1197496at2"/>
<accession>A0A3D9B7C5</accession>
<dbReference type="AlphaFoldDB" id="A0A3D9B7C5"/>
<evidence type="ECO:0000313" key="1">
    <source>
        <dbReference type="EMBL" id="REC49166.1"/>
    </source>
</evidence>
<protein>
    <recommendedName>
        <fullName evidence="3">YD repeat-containing protein</fullName>
    </recommendedName>
</protein>
<gene>
    <name evidence="1" type="ORF">DRF67_06340</name>
</gene>
<proteinExistence type="predicted"/>
<dbReference type="RefSeq" id="WP_115927457.1">
    <property type="nucleotide sequence ID" value="NZ_QNVV01000003.1"/>
</dbReference>
<dbReference type="PROSITE" id="PS51257">
    <property type="entry name" value="PROKAR_LIPOPROTEIN"/>
    <property type="match status" value="1"/>
</dbReference>
<evidence type="ECO:0008006" key="3">
    <source>
        <dbReference type="Google" id="ProtNLM"/>
    </source>
</evidence>
<name>A0A3D9B7C5_9FLAO</name>
<organism evidence="1 2">
    <name type="scientific">Chryseobacterium pennipullorum</name>
    <dbReference type="NCBI Taxonomy" id="2258963"/>
    <lineage>
        <taxon>Bacteria</taxon>
        <taxon>Pseudomonadati</taxon>
        <taxon>Bacteroidota</taxon>
        <taxon>Flavobacteriia</taxon>
        <taxon>Flavobacteriales</taxon>
        <taxon>Weeksellaceae</taxon>
        <taxon>Chryseobacterium group</taxon>
        <taxon>Chryseobacterium</taxon>
    </lineage>
</organism>
<evidence type="ECO:0000313" key="2">
    <source>
        <dbReference type="Proteomes" id="UP000256257"/>
    </source>
</evidence>